<evidence type="ECO:0000259" key="5">
    <source>
        <dbReference type="PROSITE" id="PS50975"/>
    </source>
</evidence>
<reference evidence="6" key="1">
    <citation type="journal article" date="2014" name="Int. J. Syst. Evol. Microbiol.">
        <title>Complete genome sequence of Corynebacterium casei LMG S-19264T (=DSM 44701T), isolated from a smear-ripened cheese.</title>
        <authorList>
            <consortium name="US DOE Joint Genome Institute (JGI-PGF)"/>
            <person name="Walter F."/>
            <person name="Albersmeier A."/>
            <person name="Kalinowski J."/>
            <person name="Ruckert C."/>
        </authorList>
    </citation>
    <scope>NUCLEOTIDE SEQUENCE</scope>
    <source>
        <strain evidence="6">VKM Ac-2007</strain>
    </source>
</reference>
<dbReference type="GO" id="GO:0046872">
    <property type="term" value="F:metal ion binding"/>
    <property type="evidence" value="ECO:0007669"/>
    <property type="project" value="InterPro"/>
</dbReference>
<feature type="domain" description="ATP-grasp" evidence="5">
    <location>
        <begin position="107"/>
        <end position="305"/>
    </location>
</feature>
<sequence length="409" mass="44605">MVDGYSSGSQLPTTMAERGWKCIHVSALKSIPPYYQATFDRDAYIGHFTCESDVAGLARTLEGYGPSAVLPGTESGVIVADLLADALGLPGNAPADSTSHRDKYEMHNRLKKAGLRSMDHYLAHDLEGLLDWARTGNWPVVLKPPASAGTDSVAVCKGEADLEAAFRRLHGATNQMGERNDAALAQRFLTGQEYFINGISGHGRHVITEIWRTDKLQVPGAGLIYDRSVLLDPATPEMGTIVEYVHGVLDALGIRWGAHHTELMVDDEGPTLIECAARLSGGLNRPAANYAVGISMLDLVANLVVEGETYAERFAGTYRGHRYPLRQVQFISDRAGVVKESFYAELLATLSSRTWLQKAPAPGDRVDVTTDLFSSPGIVFMTHADVAVLQEDHATIRGWERENKLFTLE</sequence>
<evidence type="ECO:0000256" key="3">
    <source>
        <dbReference type="ARBA" id="ARBA00022840"/>
    </source>
</evidence>
<keyword evidence="3 4" id="KW-0067">ATP-binding</keyword>
<keyword evidence="1" id="KW-0436">Ligase</keyword>
<dbReference type="GO" id="GO:0005524">
    <property type="term" value="F:ATP binding"/>
    <property type="evidence" value="ECO:0007669"/>
    <property type="project" value="UniProtKB-UniRule"/>
</dbReference>
<dbReference type="PANTHER" id="PTHR43585:SF2">
    <property type="entry name" value="ATP-GRASP ENZYME FSQD"/>
    <property type="match status" value="1"/>
</dbReference>
<proteinExistence type="predicted"/>
<evidence type="ECO:0000313" key="7">
    <source>
        <dbReference type="Proteomes" id="UP001143474"/>
    </source>
</evidence>
<evidence type="ECO:0000256" key="1">
    <source>
        <dbReference type="ARBA" id="ARBA00022598"/>
    </source>
</evidence>
<evidence type="ECO:0000313" key="6">
    <source>
        <dbReference type="EMBL" id="GLK12776.1"/>
    </source>
</evidence>
<evidence type="ECO:0000256" key="2">
    <source>
        <dbReference type="ARBA" id="ARBA00022741"/>
    </source>
</evidence>
<dbReference type="PROSITE" id="PS50975">
    <property type="entry name" value="ATP_GRASP"/>
    <property type="match status" value="1"/>
</dbReference>
<keyword evidence="7" id="KW-1185">Reference proteome</keyword>
<dbReference type="InterPro" id="IPR011761">
    <property type="entry name" value="ATP-grasp"/>
</dbReference>
<keyword evidence="2 4" id="KW-0547">Nucleotide-binding</keyword>
<dbReference type="AlphaFoldDB" id="A0A9W6MFZ2"/>
<dbReference type="InterPro" id="IPR052032">
    <property type="entry name" value="ATP-dep_AA_Ligase"/>
</dbReference>
<dbReference type="Proteomes" id="UP001143474">
    <property type="component" value="Unassembled WGS sequence"/>
</dbReference>
<dbReference type="Pfam" id="PF13535">
    <property type="entry name" value="ATP-grasp_4"/>
    <property type="match status" value="1"/>
</dbReference>
<organism evidence="6 7">
    <name type="scientific">Streptosporangium carneum</name>
    <dbReference type="NCBI Taxonomy" id="47481"/>
    <lineage>
        <taxon>Bacteria</taxon>
        <taxon>Bacillati</taxon>
        <taxon>Actinomycetota</taxon>
        <taxon>Actinomycetes</taxon>
        <taxon>Streptosporangiales</taxon>
        <taxon>Streptosporangiaceae</taxon>
        <taxon>Streptosporangium</taxon>
    </lineage>
</organism>
<dbReference type="PANTHER" id="PTHR43585">
    <property type="entry name" value="FUMIPYRROLE BIOSYNTHESIS PROTEIN C"/>
    <property type="match status" value="1"/>
</dbReference>
<dbReference type="EMBL" id="BSEV01000018">
    <property type="protein sequence ID" value="GLK12776.1"/>
    <property type="molecule type" value="Genomic_DNA"/>
</dbReference>
<name>A0A9W6MFZ2_9ACTN</name>
<evidence type="ECO:0000256" key="4">
    <source>
        <dbReference type="PROSITE-ProRule" id="PRU00409"/>
    </source>
</evidence>
<dbReference type="Gene3D" id="3.30.470.20">
    <property type="entry name" value="ATP-grasp fold, B domain"/>
    <property type="match status" value="1"/>
</dbReference>
<comment type="caution">
    <text evidence="6">The sequence shown here is derived from an EMBL/GenBank/DDBJ whole genome shotgun (WGS) entry which is preliminary data.</text>
</comment>
<protein>
    <recommendedName>
        <fullName evidence="5">ATP-grasp domain-containing protein</fullName>
    </recommendedName>
</protein>
<reference evidence="6" key="2">
    <citation type="submission" date="2023-01" db="EMBL/GenBank/DDBJ databases">
        <authorList>
            <person name="Sun Q."/>
            <person name="Evtushenko L."/>
        </authorList>
    </citation>
    <scope>NUCLEOTIDE SEQUENCE</scope>
    <source>
        <strain evidence="6">VKM Ac-2007</strain>
    </source>
</reference>
<gene>
    <name evidence="6" type="ORF">GCM10017600_61860</name>
</gene>
<dbReference type="NCBIfam" id="NF005543">
    <property type="entry name" value="PRK07206.1"/>
    <property type="match status" value="1"/>
</dbReference>
<dbReference type="GO" id="GO:0016874">
    <property type="term" value="F:ligase activity"/>
    <property type="evidence" value="ECO:0007669"/>
    <property type="project" value="UniProtKB-KW"/>
</dbReference>
<accession>A0A9W6MFZ2</accession>
<dbReference type="SUPFAM" id="SSF56059">
    <property type="entry name" value="Glutathione synthetase ATP-binding domain-like"/>
    <property type="match status" value="1"/>
</dbReference>